<proteinExistence type="predicted"/>
<feature type="chain" id="PRO_5003348494" description="Kazal-like domain-containing protein" evidence="1">
    <location>
        <begin position="24"/>
        <end position="139"/>
    </location>
</feature>
<dbReference type="AlphaFoldDB" id="F6V0I9"/>
<evidence type="ECO:0000313" key="2">
    <source>
        <dbReference type="Ensembl" id="ENSCINP00000000991.3"/>
    </source>
</evidence>
<organism evidence="2 3">
    <name type="scientific">Ciona intestinalis</name>
    <name type="common">Transparent sea squirt</name>
    <name type="synonym">Ascidia intestinalis</name>
    <dbReference type="NCBI Taxonomy" id="7719"/>
    <lineage>
        <taxon>Eukaryota</taxon>
        <taxon>Metazoa</taxon>
        <taxon>Chordata</taxon>
        <taxon>Tunicata</taxon>
        <taxon>Ascidiacea</taxon>
        <taxon>Phlebobranchia</taxon>
        <taxon>Cionidae</taxon>
        <taxon>Ciona</taxon>
    </lineage>
</organism>
<dbReference type="EMBL" id="EAAA01002242">
    <property type="status" value="NOT_ANNOTATED_CDS"/>
    <property type="molecule type" value="Genomic_DNA"/>
</dbReference>
<protein>
    <recommendedName>
        <fullName evidence="4">Kazal-like domain-containing protein</fullName>
    </recommendedName>
</protein>
<accession>F6V0I9</accession>
<evidence type="ECO:0000256" key="1">
    <source>
        <dbReference type="SAM" id="SignalP"/>
    </source>
</evidence>
<reference evidence="2" key="3">
    <citation type="submission" date="2025-08" db="UniProtKB">
        <authorList>
            <consortium name="Ensembl"/>
        </authorList>
    </citation>
    <scope>IDENTIFICATION</scope>
</reference>
<reference evidence="3" key="1">
    <citation type="journal article" date="2002" name="Science">
        <title>The draft genome of Ciona intestinalis: insights into chordate and vertebrate origins.</title>
        <authorList>
            <person name="Dehal P."/>
            <person name="Satou Y."/>
            <person name="Campbell R.K."/>
            <person name="Chapman J."/>
            <person name="Degnan B."/>
            <person name="De Tomaso A."/>
            <person name="Davidson B."/>
            <person name="Di Gregorio A."/>
            <person name="Gelpke M."/>
            <person name="Goodstein D.M."/>
            <person name="Harafuji N."/>
            <person name="Hastings K.E."/>
            <person name="Ho I."/>
            <person name="Hotta K."/>
            <person name="Huang W."/>
            <person name="Kawashima T."/>
            <person name="Lemaire P."/>
            <person name="Martinez D."/>
            <person name="Meinertzhagen I.A."/>
            <person name="Necula S."/>
            <person name="Nonaka M."/>
            <person name="Putnam N."/>
            <person name="Rash S."/>
            <person name="Saiga H."/>
            <person name="Satake M."/>
            <person name="Terry A."/>
            <person name="Yamada L."/>
            <person name="Wang H.G."/>
            <person name="Awazu S."/>
            <person name="Azumi K."/>
            <person name="Boore J."/>
            <person name="Branno M."/>
            <person name="Chin-Bow S."/>
            <person name="DeSantis R."/>
            <person name="Doyle S."/>
            <person name="Francino P."/>
            <person name="Keys D.N."/>
            <person name="Haga S."/>
            <person name="Hayashi H."/>
            <person name="Hino K."/>
            <person name="Imai K.S."/>
            <person name="Inaba K."/>
            <person name="Kano S."/>
            <person name="Kobayashi K."/>
            <person name="Kobayashi M."/>
            <person name="Lee B.I."/>
            <person name="Makabe K.W."/>
            <person name="Manohar C."/>
            <person name="Matassi G."/>
            <person name="Medina M."/>
            <person name="Mochizuki Y."/>
            <person name="Mount S."/>
            <person name="Morishita T."/>
            <person name="Miura S."/>
            <person name="Nakayama A."/>
            <person name="Nishizaka S."/>
            <person name="Nomoto H."/>
            <person name="Ohta F."/>
            <person name="Oishi K."/>
            <person name="Rigoutsos I."/>
            <person name="Sano M."/>
            <person name="Sasaki A."/>
            <person name="Sasakura Y."/>
            <person name="Shoguchi E."/>
            <person name="Shin-i T."/>
            <person name="Spagnuolo A."/>
            <person name="Stainier D."/>
            <person name="Suzuki M.M."/>
            <person name="Tassy O."/>
            <person name="Takatori N."/>
            <person name="Tokuoka M."/>
            <person name="Yagi K."/>
            <person name="Yoshizaki F."/>
            <person name="Wada S."/>
            <person name="Zhang C."/>
            <person name="Hyatt P.D."/>
            <person name="Larimer F."/>
            <person name="Detter C."/>
            <person name="Doggett N."/>
            <person name="Glavina T."/>
            <person name="Hawkins T."/>
            <person name="Richardson P."/>
            <person name="Lucas S."/>
            <person name="Kohara Y."/>
            <person name="Levine M."/>
            <person name="Satoh N."/>
            <person name="Rokhsar D.S."/>
        </authorList>
    </citation>
    <scope>NUCLEOTIDE SEQUENCE [LARGE SCALE GENOMIC DNA]</scope>
</reference>
<evidence type="ECO:0000313" key="3">
    <source>
        <dbReference type="Proteomes" id="UP000008144"/>
    </source>
</evidence>
<reference evidence="2" key="2">
    <citation type="journal article" date="2008" name="Genome Biol.">
        <title>Improved genome assembly and evidence-based global gene model set for the chordate Ciona intestinalis: new insight into intron and operon populations.</title>
        <authorList>
            <person name="Satou Y."/>
            <person name="Mineta K."/>
            <person name="Ogasawara M."/>
            <person name="Sasakura Y."/>
            <person name="Shoguchi E."/>
            <person name="Ueno K."/>
            <person name="Yamada L."/>
            <person name="Matsumoto J."/>
            <person name="Wasserscheid J."/>
            <person name="Dewar K."/>
            <person name="Wiley G.B."/>
            <person name="Macmil S.L."/>
            <person name="Roe B.A."/>
            <person name="Zeller R.W."/>
            <person name="Hastings K.E."/>
            <person name="Lemaire P."/>
            <person name="Lindquist E."/>
            <person name="Endo T."/>
            <person name="Hotta K."/>
            <person name="Inaba K."/>
        </authorList>
    </citation>
    <scope>NUCLEOTIDE SEQUENCE [LARGE SCALE GENOMIC DNA]</scope>
    <source>
        <strain evidence="2">wild type</strain>
    </source>
</reference>
<feature type="signal peptide" evidence="1">
    <location>
        <begin position="1"/>
        <end position="23"/>
    </location>
</feature>
<name>F6V0I9_CIOIN</name>
<sequence length="139" mass="15259">MNKASFATLLLFVIILNIQDTNGQCSLSEFVVFDPESPGPYISCLNDPCNEISAEVSVGECATKSHCIVHDNKCYAKKRVVQVVGDNFGLSEVLQSINSTNSTAPTTAIPDNTDERLFPLGKFIVFVNLNNLIIDVWFN</sequence>
<reference evidence="2" key="4">
    <citation type="submission" date="2025-09" db="UniProtKB">
        <authorList>
            <consortium name="Ensembl"/>
        </authorList>
    </citation>
    <scope>IDENTIFICATION</scope>
</reference>
<evidence type="ECO:0008006" key="4">
    <source>
        <dbReference type="Google" id="ProtNLM"/>
    </source>
</evidence>
<dbReference type="HOGENOM" id="CLU_1844399_0_0_1"/>
<dbReference type="Proteomes" id="UP000008144">
    <property type="component" value="Chromosome 6"/>
</dbReference>
<keyword evidence="1" id="KW-0732">Signal</keyword>
<dbReference type="InParanoid" id="F6V0I9"/>
<dbReference type="Ensembl" id="ENSCINT00000000991.3">
    <property type="protein sequence ID" value="ENSCINP00000000991.3"/>
    <property type="gene ID" value="ENSCING00000000543.3"/>
</dbReference>
<keyword evidence="3" id="KW-1185">Reference proteome</keyword>